<protein>
    <submittedName>
        <fullName evidence="1">Putative ovule protein</fullName>
    </submittedName>
</protein>
<accession>A0A0V0H6W6</accession>
<sequence length="126" mass="14723">MISFTHRNLSSSYLPIQINQNMIQEKHYLGPHLTFTVHPFEKILVHQMHQNFDKHYLGLLTRLNPSSHHPKDPYKSQIVKSTYIQTQNMIQDTVTQYEGSGCYTKILFLHSVGIFPLRSITLNNLE</sequence>
<dbReference type="AlphaFoldDB" id="A0A0V0H6W6"/>
<dbReference type="EMBL" id="GEDG01024283">
    <property type="protein sequence ID" value="JAP16092.1"/>
    <property type="molecule type" value="Transcribed_RNA"/>
</dbReference>
<reference evidence="1" key="1">
    <citation type="submission" date="2015-12" db="EMBL/GenBank/DDBJ databases">
        <title>Gene expression during late stages of embryo sac development: a critical building block for successful pollen-pistil interactions.</title>
        <authorList>
            <person name="Liu Y."/>
            <person name="Joly V."/>
            <person name="Sabar M."/>
            <person name="Matton D.P."/>
        </authorList>
    </citation>
    <scope>NUCLEOTIDE SEQUENCE</scope>
</reference>
<organism evidence="1">
    <name type="scientific">Solanum chacoense</name>
    <name type="common">Chaco potato</name>
    <dbReference type="NCBI Taxonomy" id="4108"/>
    <lineage>
        <taxon>Eukaryota</taxon>
        <taxon>Viridiplantae</taxon>
        <taxon>Streptophyta</taxon>
        <taxon>Embryophyta</taxon>
        <taxon>Tracheophyta</taxon>
        <taxon>Spermatophyta</taxon>
        <taxon>Magnoliopsida</taxon>
        <taxon>eudicotyledons</taxon>
        <taxon>Gunneridae</taxon>
        <taxon>Pentapetalae</taxon>
        <taxon>asterids</taxon>
        <taxon>lamiids</taxon>
        <taxon>Solanales</taxon>
        <taxon>Solanaceae</taxon>
        <taxon>Solanoideae</taxon>
        <taxon>Solaneae</taxon>
        <taxon>Solanum</taxon>
    </lineage>
</organism>
<proteinExistence type="predicted"/>
<name>A0A0V0H6W6_SOLCH</name>
<evidence type="ECO:0000313" key="1">
    <source>
        <dbReference type="EMBL" id="JAP16092.1"/>
    </source>
</evidence>